<evidence type="ECO:0000256" key="1">
    <source>
        <dbReference type="ARBA" id="ARBA00022527"/>
    </source>
</evidence>
<evidence type="ECO:0000259" key="2">
    <source>
        <dbReference type="Pfam" id="PF13581"/>
    </source>
</evidence>
<dbReference type="Gene3D" id="3.30.565.10">
    <property type="entry name" value="Histidine kinase-like ATPase, C-terminal domain"/>
    <property type="match status" value="1"/>
</dbReference>
<dbReference type="RefSeq" id="WP_055470776.1">
    <property type="nucleotide sequence ID" value="NZ_JBIRWE010000004.1"/>
</dbReference>
<sequence>MPPAFVSAAMSGRAPASVELILPSRPLAATQARRALDALALGDDELAAEAALLVTEVVANAVEHADGGQLRVVMTVDAEGQRLFCAVFDSSAAAPIAEDRAPREAGSDAEGGRGLHLVATLSQAWGYTRADDGKWVWFRLDRGPAAADAAA</sequence>
<name>A0ABW7UQR1_9ACTN</name>
<comment type="caution">
    <text evidence="3">The sequence shown here is derived from an EMBL/GenBank/DDBJ whole genome shotgun (WGS) entry which is preliminary data.</text>
</comment>
<keyword evidence="1" id="KW-0723">Serine/threonine-protein kinase</keyword>
<accession>A0ABW7UQR1</accession>
<dbReference type="InterPro" id="IPR003594">
    <property type="entry name" value="HATPase_dom"/>
</dbReference>
<keyword evidence="4" id="KW-1185">Reference proteome</keyword>
<dbReference type="EMBL" id="JBIRWE010000004">
    <property type="protein sequence ID" value="MFI1964954.1"/>
    <property type="molecule type" value="Genomic_DNA"/>
</dbReference>
<keyword evidence="1" id="KW-0418">Kinase</keyword>
<dbReference type="SUPFAM" id="SSF55874">
    <property type="entry name" value="ATPase domain of HSP90 chaperone/DNA topoisomerase II/histidine kinase"/>
    <property type="match status" value="1"/>
</dbReference>
<keyword evidence="1" id="KW-0808">Transferase</keyword>
<dbReference type="Proteomes" id="UP001611548">
    <property type="component" value="Unassembled WGS sequence"/>
</dbReference>
<keyword evidence="3" id="KW-0067">ATP-binding</keyword>
<keyword evidence="3" id="KW-0547">Nucleotide-binding</keyword>
<dbReference type="CDD" id="cd16936">
    <property type="entry name" value="HATPase_RsbW-like"/>
    <property type="match status" value="1"/>
</dbReference>
<protein>
    <submittedName>
        <fullName evidence="3">ATP-binding protein</fullName>
    </submittedName>
</protein>
<proteinExistence type="predicted"/>
<dbReference type="InterPro" id="IPR050267">
    <property type="entry name" value="Anti-sigma-factor_SerPK"/>
</dbReference>
<dbReference type="GO" id="GO:0005524">
    <property type="term" value="F:ATP binding"/>
    <property type="evidence" value="ECO:0007669"/>
    <property type="project" value="UniProtKB-KW"/>
</dbReference>
<reference evidence="3 4" key="1">
    <citation type="submission" date="2024-10" db="EMBL/GenBank/DDBJ databases">
        <title>The Natural Products Discovery Center: Release of the First 8490 Sequenced Strains for Exploring Actinobacteria Biosynthetic Diversity.</title>
        <authorList>
            <person name="Kalkreuter E."/>
            <person name="Kautsar S.A."/>
            <person name="Yang D."/>
            <person name="Bader C.D."/>
            <person name="Teijaro C.N."/>
            <person name="Fluegel L."/>
            <person name="Davis C.M."/>
            <person name="Simpson J.R."/>
            <person name="Lauterbach L."/>
            <person name="Steele A.D."/>
            <person name="Gui C."/>
            <person name="Meng S."/>
            <person name="Li G."/>
            <person name="Viehrig K."/>
            <person name="Ye F."/>
            <person name="Su P."/>
            <person name="Kiefer A.F."/>
            <person name="Nichols A."/>
            <person name="Cepeda A.J."/>
            <person name="Yan W."/>
            <person name="Fan B."/>
            <person name="Jiang Y."/>
            <person name="Adhikari A."/>
            <person name="Zheng C.-J."/>
            <person name="Schuster L."/>
            <person name="Cowan T.M."/>
            <person name="Smanski M.J."/>
            <person name="Chevrette M.G."/>
            <person name="De Carvalho L.P.S."/>
            <person name="Shen B."/>
        </authorList>
    </citation>
    <scope>NUCLEOTIDE SEQUENCE [LARGE SCALE GENOMIC DNA]</scope>
    <source>
        <strain evidence="3 4">NPDC020327</strain>
    </source>
</reference>
<organism evidence="3 4">
    <name type="scientific">Streptomyces pathocidini</name>
    <dbReference type="NCBI Taxonomy" id="1650571"/>
    <lineage>
        <taxon>Bacteria</taxon>
        <taxon>Bacillati</taxon>
        <taxon>Actinomycetota</taxon>
        <taxon>Actinomycetes</taxon>
        <taxon>Kitasatosporales</taxon>
        <taxon>Streptomycetaceae</taxon>
        <taxon>Streptomyces</taxon>
    </lineage>
</organism>
<gene>
    <name evidence="3" type="ORF">ACH429_12705</name>
</gene>
<dbReference type="InterPro" id="IPR036890">
    <property type="entry name" value="HATPase_C_sf"/>
</dbReference>
<dbReference type="PANTHER" id="PTHR35526">
    <property type="entry name" value="ANTI-SIGMA-F FACTOR RSBW-RELATED"/>
    <property type="match status" value="1"/>
</dbReference>
<feature type="domain" description="Histidine kinase/HSP90-like ATPase" evidence="2">
    <location>
        <begin position="23"/>
        <end position="139"/>
    </location>
</feature>
<evidence type="ECO:0000313" key="3">
    <source>
        <dbReference type="EMBL" id="MFI1964954.1"/>
    </source>
</evidence>
<dbReference type="PANTHER" id="PTHR35526:SF3">
    <property type="entry name" value="ANTI-SIGMA-F FACTOR RSBW"/>
    <property type="match status" value="1"/>
</dbReference>
<dbReference type="Pfam" id="PF13581">
    <property type="entry name" value="HATPase_c_2"/>
    <property type="match status" value="1"/>
</dbReference>
<evidence type="ECO:0000313" key="4">
    <source>
        <dbReference type="Proteomes" id="UP001611548"/>
    </source>
</evidence>